<evidence type="ECO:0000313" key="1">
    <source>
        <dbReference type="EMBL" id="MFC7149397.1"/>
    </source>
</evidence>
<dbReference type="InterPro" id="IPR046047">
    <property type="entry name" value="DUF6005"/>
</dbReference>
<dbReference type="EMBL" id="JBHTAI010000007">
    <property type="protein sequence ID" value="MFC7149397.1"/>
    <property type="molecule type" value="Genomic_DNA"/>
</dbReference>
<reference evidence="2" key="1">
    <citation type="journal article" date="2019" name="Int. J. Syst. Evol. Microbiol.">
        <title>The Global Catalogue of Microorganisms (GCM) 10K type strain sequencing project: providing services to taxonomists for standard genome sequencing and annotation.</title>
        <authorList>
            <consortium name="The Broad Institute Genomics Platform"/>
            <consortium name="The Broad Institute Genome Sequencing Center for Infectious Disease"/>
            <person name="Wu L."/>
            <person name="Ma J."/>
        </authorList>
    </citation>
    <scope>NUCLEOTIDE SEQUENCE [LARGE SCALE GENOMIC DNA]</scope>
    <source>
        <strain evidence="2">KCTC 12907</strain>
    </source>
</reference>
<gene>
    <name evidence="1" type="ORF">ACFQMJ_12740</name>
</gene>
<name>A0ABW2FCX6_9BACL</name>
<accession>A0ABW2FCX6</accession>
<keyword evidence="2" id="KW-1185">Reference proteome</keyword>
<evidence type="ECO:0000313" key="2">
    <source>
        <dbReference type="Proteomes" id="UP001596378"/>
    </source>
</evidence>
<dbReference type="RefSeq" id="WP_378051574.1">
    <property type="nucleotide sequence ID" value="NZ_JBHMDN010000034.1"/>
</dbReference>
<proteinExistence type="predicted"/>
<dbReference type="Proteomes" id="UP001596378">
    <property type="component" value="Unassembled WGS sequence"/>
</dbReference>
<comment type="caution">
    <text evidence="1">The sequence shown here is derived from an EMBL/GenBank/DDBJ whole genome shotgun (WGS) entry which is preliminary data.</text>
</comment>
<dbReference type="Pfam" id="PF19468">
    <property type="entry name" value="DUF6005"/>
    <property type="match status" value="1"/>
</dbReference>
<protein>
    <submittedName>
        <fullName evidence="1">DUF6005 family protein</fullName>
    </submittedName>
</protein>
<sequence>MSGHETRQIYCFLDCLAHAIGTSGQVDWQPLYFGVWDLPFAYSERDGFAYYSDRFLVPELFDHFELLYGQPLEQWYDYGASGAANFLRLERLAERSDGRTLLVMADLYYLPHSVRCGREHFPHFLLVDGRTPDGGWQLSDPYWGWSGVVPHETMRAGFGCQGMGTGVAIRPRQLRQPDTRAIARAFESRFSLAGSPGSLTEAVRRYGERLLDGRTTLEPKRLQAQIEQAKTLVKRLNGYRVCAHYFAAGLDGPPGEDRTAELLKQWDSLLLMLFRLGMTGSRSVDPEAFRSRTAQIDEAERLVRQELWKRFERWRECYAA</sequence>
<organism evidence="1 2">
    <name type="scientific">Cohnella cellulosilytica</name>
    <dbReference type="NCBI Taxonomy" id="986710"/>
    <lineage>
        <taxon>Bacteria</taxon>
        <taxon>Bacillati</taxon>
        <taxon>Bacillota</taxon>
        <taxon>Bacilli</taxon>
        <taxon>Bacillales</taxon>
        <taxon>Paenibacillaceae</taxon>
        <taxon>Cohnella</taxon>
    </lineage>
</organism>